<comment type="caution">
    <text evidence="2">The sequence shown here is derived from an EMBL/GenBank/DDBJ whole genome shotgun (WGS) entry which is preliminary data.</text>
</comment>
<evidence type="ECO:0000313" key="3">
    <source>
        <dbReference type="Proteomes" id="UP000036947"/>
    </source>
</evidence>
<sequence>MGLDGVHCHGRPEEAARIRPSARPPLPDSPFNSVSPGACRTPVCPGWSSGALIYAVSVKVPGMYEYFVVPPHQQAAALHG</sequence>
<accession>A0A0L0N4E7</accession>
<feature type="region of interest" description="Disordered" evidence="1">
    <location>
        <begin position="1"/>
        <end position="30"/>
    </location>
</feature>
<proteinExistence type="predicted"/>
<evidence type="ECO:0000313" key="2">
    <source>
        <dbReference type="EMBL" id="KND88983.1"/>
    </source>
</evidence>
<keyword evidence="3" id="KW-1185">Reference proteome</keyword>
<evidence type="ECO:0000256" key="1">
    <source>
        <dbReference type="SAM" id="MobiDB-lite"/>
    </source>
</evidence>
<dbReference type="AlphaFoldDB" id="A0A0L0N4E7"/>
<feature type="compositionally biased region" description="Basic and acidic residues" evidence="1">
    <location>
        <begin position="1"/>
        <end position="17"/>
    </location>
</feature>
<reference evidence="2 3" key="1">
    <citation type="journal article" date="2015" name="BMC Genomics">
        <title>The genome of the truffle-parasite Tolypocladium ophioglossoides and the evolution of antifungal peptaibiotics.</title>
        <authorList>
            <person name="Quandt C.A."/>
            <person name="Bushley K.E."/>
            <person name="Spatafora J.W."/>
        </authorList>
    </citation>
    <scope>NUCLEOTIDE SEQUENCE [LARGE SCALE GENOMIC DNA]</scope>
    <source>
        <strain evidence="2 3">CBS 100239</strain>
    </source>
</reference>
<protein>
    <submittedName>
        <fullName evidence="2">Uncharacterized protein</fullName>
    </submittedName>
</protein>
<feature type="non-terminal residue" evidence="2">
    <location>
        <position position="80"/>
    </location>
</feature>
<dbReference type="Proteomes" id="UP000036947">
    <property type="component" value="Unassembled WGS sequence"/>
</dbReference>
<dbReference type="EMBL" id="LFRF01000022">
    <property type="protein sequence ID" value="KND88983.1"/>
    <property type="molecule type" value="Genomic_DNA"/>
</dbReference>
<organism evidence="2 3">
    <name type="scientific">Tolypocladium ophioglossoides (strain CBS 100239)</name>
    <name type="common">Snaketongue truffleclub</name>
    <name type="synonym">Elaphocordyceps ophioglossoides</name>
    <dbReference type="NCBI Taxonomy" id="1163406"/>
    <lineage>
        <taxon>Eukaryota</taxon>
        <taxon>Fungi</taxon>
        <taxon>Dikarya</taxon>
        <taxon>Ascomycota</taxon>
        <taxon>Pezizomycotina</taxon>
        <taxon>Sordariomycetes</taxon>
        <taxon>Hypocreomycetidae</taxon>
        <taxon>Hypocreales</taxon>
        <taxon>Ophiocordycipitaceae</taxon>
        <taxon>Tolypocladium</taxon>
    </lineage>
</organism>
<gene>
    <name evidence="2" type="ORF">TOPH_06514</name>
</gene>
<name>A0A0L0N4E7_TOLOC</name>